<dbReference type="GO" id="GO:0003677">
    <property type="term" value="F:DNA binding"/>
    <property type="evidence" value="ECO:0007669"/>
    <property type="project" value="UniProtKB-UniRule"/>
</dbReference>
<dbReference type="InterPro" id="IPR001647">
    <property type="entry name" value="HTH_TetR"/>
</dbReference>
<feature type="domain" description="HTH tetR-type" evidence="3">
    <location>
        <begin position="2"/>
        <end position="60"/>
    </location>
</feature>
<feature type="DNA-binding region" description="H-T-H motif" evidence="2">
    <location>
        <begin position="23"/>
        <end position="42"/>
    </location>
</feature>
<accession>A0A1G7R0R4</accession>
<name>A0A1G7R0R4_9ACTN</name>
<dbReference type="RefSeq" id="WP_093167229.1">
    <property type="nucleotide sequence ID" value="NZ_FNCN01000001.1"/>
</dbReference>
<dbReference type="Pfam" id="PF00440">
    <property type="entry name" value="TetR_N"/>
    <property type="match status" value="1"/>
</dbReference>
<dbReference type="AlphaFoldDB" id="A0A1G7R0R4"/>
<dbReference type="PROSITE" id="PS50977">
    <property type="entry name" value="HTH_TETR_2"/>
    <property type="match status" value="1"/>
</dbReference>
<dbReference type="EMBL" id="FNCN01000001">
    <property type="protein sequence ID" value="SDG04353.1"/>
    <property type="molecule type" value="Genomic_DNA"/>
</dbReference>
<evidence type="ECO:0000259" key="3">
    <source>
        <dbReference type="PROSITE" id="PS50977"/>
    </source>
</evidence>
<proteinExistence type="predicted"/>
<dbReference type="Proteomes" id="UP000198923">
    <property type="component" value="Unassembled WGS sequence"/>
</dbReference>
<dbReference type="STRING" id="504805.SAMN05421505_101199"/>
<dbReference type="InterPro" id="IPR009057">
    <property type="entry name" value="Homeodomain-like_sf"/>
</dbReference>
<organism evidence="4 5">
    <name type="scientific">Sinosporangium album</name>
    <dbReference type="NCBI Taxonomy" id="504805"/>
    <lineage>
        <taxon>Bacteria</taxon>
        <taxon>Bacillati</taxon>
        <taxon>Actinomycetota</taxon>
        <taxon>Actinomycetes</taxon>
        <taxon>Streptosporangiales</taxon>
        <taxon>Streptosporangiaceae</taxon>
        <taxon>Sinosporangium</taxon>
    </lineage>
</organism>
<gene>
    <name evidence="4" type="ORF">SAMN05421505_101199</name>
</gene>
<reference evidence="4 5" key="1">
    <citation type="submission" date="2016-10" db="EMBL/GenBank/DDBJ databases">
        <authorList>
            <person name="de Groot N.N."/>
        </authorList>
    </citation>
    <scope>NUCLEOTIDE SEQUENCE [LARGE SCALE GENOMIC DNA]</scope>
    <source>
        <strain evidence="4 5">CPCC 201354</strain>
    </source>
</reference>
<evidence type="ECO:0000256" key="2">
    <source>
        <dbReference type="PROSITE-ProRule" id="PRU00335"/>
    </source>
</evidence>
<dbReference type="Gene3D" id="1.10.357.10">
    <property type="entry name" value="Tetracycline Repressor, domain 2"/>
    <property type="match status" value="1"/>
</dbReference>
<keyword evidence="1 2" id="KW-0238">DNA-binding</keyword>
<evidence type="ECO:0000313" key="5">
    <source>
        <dbReference type="Proteomes" id="UP000198923"/>
    </source>
</evidence>
<sequence length="191" mass="21062">MAVSREQIIQKAIRHLGRDPAAPVGELAAAIGVSRATMHRHFATRDDLVRVLGQRALSSWARIHQTAGIAEAVADGGRERIEEALRRLTEALVADVEYYGFALTNYQMSELPGLIEQVDTLLDAELAFYEAAQRAGILRADMPVRWIGQAMVGLLVACREVLRHGDIARKDAERLVIDSFLQGHAARPHHA</sequence>
<evidence type="ECO:0000256" key="1">
    <source>
        <dbReference type="ARBA" id="ARBA00023125"/>
    </source>
</evidence>
<evidence type="ECO:0000313" key="4">
    <source>
        <dbReference type="EMBL" id="SDG04353.1"/>
    </source>
</evidence>
<protein>
    <submittedName>
        <fullName evidence="4">Regulatory protein, tetR family</fullName>
    </submittedName>
</protein>
<keyword evidence="5" id="KW-1185">Reference proteome</keyword>
<dbReference type="SUPFAM" id="SSF46689">
    <property type="entry name" value="Homeodomain-like"/>
    <property type="match status" value="1"/>
</dbReference>
<dbReference type="OrthoDB" id="8654052at2"/>